<dbReference type="SUPFAM" id="SSF57701">
    <property type="entry name" value="Zn2/Cys6 DNA-binding domain"/>
    <property type="match status" value="1"/>
</dbReference>
<dbReference type="SMART" id="SM00066">
    <property type="entry name" value="GAL4"/>
    <property type="match status" value="1"/>
</dbReference>
<dbReference type="Pfam" id="PF00172">
    <property type="entry name" value="Zn_clus"/>
    <property type="match status" value="1"/>
</dbReference>
<gene>
    <name evidence="3" type="ORF">B0T16DRAFT_376237</name>
</gene>
<dbReference type="GO" id="GO:0000981">
    <property type="term" value="F:DNA-binding transcription factor activity, RNA polymerase II-specific"/>
    <property type="evidence" value="ECO:0007669"/>
    <property type="project" value="InterPro"/>
</dbReference>
<dbReference type="InterPro" id="IPR036864">
    <property type="entry name" value="Zn2-C6_fun-type_DNA-bd_sf"/>
</dbReference>
<dbReference type="PROSITE" id="PS00463">
    <property type="entry name" value="ZN2_CY6_FUNGAL_1"/>
    <property type="match status" value="1"/>
</dbReference>
<evidence type="ECO:0000313" key="4">
    <source>
        <dbReference type="Proteomes" id="UP001174936"/>
    </source>
</evidence>
<evidence type="ECO:0000259" key="2">
    <source>
        <dbReference type="PROSITE" id="PS50048"/>
    </source>
</evidence>
<dbReference type="PANTHER" id="PTHR38111:SF11">
    <property type="entry name" value="TRANSCRIPTION FACTOR DOMAIN-CONTAINING PROTEIN-RELATED"/>
    <property type="match status" value="1"/>
</dbReference>
<keyword evidence="1" id="KW-0539">Nucleus</keyword>
<dbReference type="AlphaFoldDB" id="A0AA40CS45"/>
<proteinExistence type="predicted"/>
<dbReference type="EMBL" id="JAULSV010000004">
    <property type="protein sequence ID" value="KAK0647134.1"/>
    <property type="molecule type" value="Genomic_DNA"/>
</dbReference>
<keyword evidence="4" id="KW-1185">Reference proteome</keyword>
<dbReference type="InterPro" id="IPR053178">
    <property type="entry name" value="Osmoadaptation_assoc"/>
</dbReference>
<protein>
    <recommendedName>
        <fullName evidence="2">Zn(2)-C6 fungal-type domain-containing protein</fullName>
    </recommendedName>
</protein>
<dbReference type="Gene3D" id="4.10.240.10">
    <property type="entry name" value="Zn(2)-C6 fungal-type DNA-binding domain"/>
    <property type="match status" value="1"/>
</dbReference>
<evidence type="ECO:0000256" key="1">
    <source>
        <dbReference type="ARBA" id="ARBA00023242"/>
    </source>
</evidence>
<dbReference type="InterPro" id="IPR001138">
    <property type="entry name" value="Zn2Cys6_DnaBD"/>
</dbReference>
<feature type="domain" description="Zn(2)-C6 fungal-type" evidence="2">
    <location>
        <begin position="10"/>
        <end position="38"/>
    </location>
</feature>
<sequence length="465" mass="51437">MVGVPGRSKACITCRQRRKGCDLARPTCMQCSKAGLKCGGYSAPPIFVVSTPNTRYPGYSLKAAATPPLRLLARPEEERRCIDLFWEAFFPSGRPIPPGTIRSYTCSWTETARSHYQDDECLRYALWANCLLVTGTRHGTTWMVKEASILYGKALSGLRVSLGSSQGARRNALLATIKLLSMFEAFSRPDTTEPADSSPNWQQHHAGELALFVARTPFAHIGGDAHHVFADERVEMALSSILQRKRLALSTPEWKSVPWQQIPKDMKDILVDVLVEMPGLLEDLDAMNDATHLGTREALRAELARKCWDFHYGLRTWLGLLSQFIPPPPGPSTHGTKDVVTHIAQVHGMSLYWLSALVLYSVLRAVCTQDEALPECANPTYHARRLVEAIDTLMGPEAGLYGRQSVALQIEVGMQCIGNIDPISGETEALLIKLQGLKRDWGIGSGLVERGDEEDRGSDGKRERS</sequence>
<dbReference type="Proteomes" id="UP001174936">
    <property type="component" value="Unassembled WGS sequence"/>
</dbReference>
<dbReference type="PANTHER" id="PTHR38111">
    <property type="entry name" value="ZN(2)-C6 FUNGAL-TYPE DOMAIN-CONTAINING PROTEIN-RELATED"/>
    <property type="match status" value="1"/>
</dbReference>
<accession>A0AA40CS45</accession>
<dbReference type="PROSITE" id="PS50048">
    <property type="entry name" value="ZN2_CY6_FUNGAL_2"/>
    <property type="match status" value="1"/>
</dbReference>
<evidence type="ECO:0000313" key="3">
    <source>
        <dbReference type="EMBL" id="KAK0647134.1"/>
    </source>
</evidence>
<reference evidence="3" key="1">
    <citation type="submission" date="2023-06" db="EMBL/GenBank/DDBJ databases">
        <title>Genome-scale phylogeny and comparative genomics of the fungal order Sordariales.</title>
        <authorList>
            <consortium name="Lawrence Berkeley National Laboratory"/>
            <person name="Hensen N."/>
            <person name="Bonometti L."/>
            <person name="Westerberg I."/>
            <person name="Brannstrom I.O."/>
            <person name="Guillou S."/>
            <person name="Cros-Aarteil S."/>
            <person name="Calhoun S."/>
            <person name="Haridas S."/>
            <person name="Kuo A."/>
            <person name="Mondo S."/>
            <person name="Pangilinan J."/>
            <person name="Riley R."/>
            <person name="Labutti K."/>
            <person name="Andreopoulos B."/>
            <person name="Lipzen A."/>
            <person name="Chen C."/>
            <person name="Yanf M."/>
            <person name="Daum C."/>
            <person name="Ng V."/>
            <person name="Clum A."/>
            <person name="Steindorff A."/>
            <person name="Ohm R."/>
            <person name="Martin F."/>
            <person name="Silar P."/>
            <person name="Natvig D."/>
            <person name="Lalanne C."/>
            <person name="Gautier V."/>
            <person name="Ament-Velasquez S.L."/>
            <person name="Kruys A."/>
            <person name="Hutchinson M.I."/>
            <person name="Powell A.J."/>
            <person name="Barry K."/>
            <person name="Miller A.N."/>
            <person name="Grigoriev I.V."/>
            <person name="Debuchy R."/>
            <person name="Gladieux P."/>
            <person name="Thoren M.H."/>
            <person name="Johannesson H."/>
        </authorList>
    </citation>
    <scope>NUCLEOTIDE SEQUENCE</scope>
    <source>
        <strain evidence="3">SMH2532-1</strain>
    </source>
</reference>
<dbReference type="GO" id="GO:0008270">
    <property type="term" value="F:zinc ion binding"/>
    <property type="evidence" value="ECO:0007669"/>
    <property type="project" value="InterPro"/>
</dbReference>
<organism evidence="3 4">
    <name type="scientific">Cercophora newfieldiana</name>
    <dbReference type="NCBI Taxonomy" id="92897"/>
    <lineage>
        <taxon>Eukaryota</taxon>
        <taxon>Fungi</taxon>
        <taxon>Dikarya</taxon>
        <taxon>Ascomycota</taxon>
        <taxon>Pezizomycotina</taxon>
        <taxon>Sordariomycetes</taxon>
        <taxon>Sordariomycetidae</taxon>
        <taxon>Sordariales</taxon>
        <taxon>Lasiosphaeriaceae</taxon>
        <taxon>Cercophora</taxon>
    </lineage>
</organism>
<comment type="caution">
    <text evidence="3">The sequence shown here is derived from an EMBL/GenBank/DDBJ whole genome shotgun (WGS) entry which is preliminary data.</text>
</comment>
<dbReference type="CDD" id="cd00067">
    <property type="entry name" value="GAL4"/>
    <property type="match status" value="1"/>
</dbReference>
<name>A0AA40CS45_9PEZI</name>